<evidence type="ECO:0000259" key="6">
    <source>
        <dbReference type="Pfam" id="PF25973"/>
    </source>
</evidence>
<dbReference type="NCBIfam" id="TIGR01730">
    <property type="entry name" value="RND_mfp"/>
    <property type="match status" value="1"/>
</dbReference>
<keyword evidence="3" id="KW-0812">Transmembrane</keyword>
<protein>
    <submittedName>
        <fullName evidence="7">Efflux RND transporter periplasmic adaptor subunit</fullName>
    </submittedName>
</protein>
<keyword evidence="8" id="KW-1185">Reference proteome</keyword>
<keyword evidence="2" id="KW-0175">Coiled coil</keyword>
<reference evidence="7 8" key="1">
    <citation type="submission" date="2024-04" db="EMBL/GenBank/DDBJ databases">
        <title>Luteolibacter sp. isolated from soil.</title>
        <authorList>
            <person name="An J."/>
        </authorList>
    </citation>
    <scope>NUCLEOTIDE SEQUENCE [LARGE SCALE GENOMIC DNA]</scope>
    <source>
        <strain evidence="7 8">Y139</strain>
    </source>
</reference>
<dbReference type="InterPro" id="IPR058647">
    <property type="entry name" value="BSH_CzcB-like"/>
</dbReference>
<dbReference type="Pfam" id="PF25954">
    <property type="entry name" value="Beta-barrel_RND_2"/>
    <property type="match status" value="1"/>
</dbReference>
<organism evidence="7 8">
    <name type="scientific">Luteolibacter soli</name>
    <dbReference type="NCBI Taxonomy" id="3135280"/>
    <lineage>
        <taxon>Bacteria</taxon>
        <taxon>Pseudomonadati</taxon>
        <taxon>Verrucomicrobiota</taxon>
        <taxon>Verrucomicrobiia</taxon>
        <taxon>Verrucomicrobiales</taxon>
        <taxon>Verrucomicrobiaceae</taxon>
        <taxon>Luteolibacter</taxon>
    </lineage>
</organism>
<keyword evidence="3" id="KW-0472">Membrane</keyword>
<feature type="domain" description="CusB-like beta-barrel" evidence="4">
    <location>
        <begin position="250"/>
        <end position="324"/>
    </location>
</feature>
<evidence type="ECO:0000313" key="7">
    <source>
        <dbReference type="EMBL" id="MEK7952506.1"/>
    </source>
</evidence>
<dbReference type="InterPro" id="IPR058627">
    <property type="entry name" value="MdtA-like_C"/>
</dbReference>
<feature type="domain" description="CzcB-like barrel-sandwich hybrid" evidence="6">
    <location>
        <begin position="82"/>
        <end position="228"/>
    </location>
</feature>
<evidence type="ECO:0000313" key="8">
    <source>
        <dbReference type="Proteomes" id="UP001371305"/>
    </source>
</evidence>
<name>A0ABU9AXV7_9BACT</name>
<dbReference type="Pfam" id="PF25973">
    <property type="entry name" value="BSH_CzcB"/>
    <property type="match status" value="1"/>
</dbReference>
<dbReference type="Pfam" id="PF25967">
    <property type="entry name" value="RND-MFP_C"/>
    <property type="match status" value="1"/>
</dbReference>
<dbReference type="Gene3D" id="2.40.50.100">
    <property type="match status" value="1"/>
</dbReference>
<comment type="caution">
    <text evidence="7">The sequence shown here is derived from an EMBL/GenBank/DDBJ whole genome shotgun (WGS) entry which is preliminary data.</text>
</comment>
<evidence type="ECO:0000259" key="5">
    <source>
        <dbReference type="Pfam" id="PF25967"/>
    </source>
</evidence>
<dbReference type="InterPro" id="IPR006143">
    <property type="entry name" value="RND_pump_MFP"/>
</dbReference>
<dbReference type="PANTHER" id="PTHR30469">
    <property type="entry name" value="MULTIDRUG RESISTANCE PROTEIN MDTA"/>
    <property type="match status" value="1"/>
</dbReference>
<feature type="domain" description="Multidrug resistance protein MdtA-like C-terminal permuted SH3" evidence="5">
    <location>
        <begin position="333"/>
        <end position="388"/>
    </location>
</feature>
<dbReference type="Proteomes" id="UP001371305">
    <property type="component" value="Unassembled WGS sequence"/>
</dbReference>
<dbReference type="EMBL" id="JBBUKT010000007">
    <property type="protein sequence ID" value="MEK7952506.1"/>
    <property type="molecule type" value="Genomic_DNA"/>
</dbReference>
<dbReference type="Gene3D" id="1.10.287.470">
    <property type="entry name" value="Helix hairpin bin"/>
    <property type="match status" value="1"/>
</dbReference>
<dbReference type="Gene3D" id="2.40.420.20">
    <property type="match status" value="1"/>
</dbReference>
<feature type="coiled-coil region" evidence="2">
    <location>
        <begin position="122"/>
        <end position="156"/>
    </location>
</feature>
<feature type="transmembrane region" description="Helical" evidence="3">
    <location>
        <begin position="24"/>
        <end position="43"/>
    </location>
</feature>
<dbReference type="Gene3D" id="2.40.30.170">
    <property type="match status" value="1"/>
</dbReference>
<sequence length="403" mass="43318">MSSKPSLDALRIERPSHHESRGGLLWLWLLLLLAAGGAAWFFLSKRTDIPVVQTAQVTEHKSDGATRATLLNASGYVTARRSATVSSKVTGKVTEVMVDEGMEVKEGQLLAKLDSSNVDAALKLAEAQLEATRTALEETRSNFDLAEKELDRVNKLSTSGASSQSDVDRANFLSKSLSGRLRKQTADIVVAEADVAQWKQQVQDNTILAPFGGIVTSKNAQPGEMISPMSVGGFTRTGICTIVDMASLEIEVDVNESFINRVKPGQRVEATLDAYPEWKIPAKVIAIIPTADRQKATVKVRVGFEKIDPRILPDMAVKVAFQSDESVPAGKSLTIPKAAVFDDNGTSIVWVLSGEKVERRAVSISLTSGDQSTISAGVSPGETIVTSTSGKLQDGSRVKLTKR</sequence>
<accession>A0ABU9AXV7</accession>
<dbReference type="RefSeq" id="WP_341406262.1">
    <property type="nucleotide sequence ID" value="NZ_JBBUKT010000007.1"/>
</dbReference>
<evidence type="ECO:0000256" key="1">
    <source>
        <dbReference type="ARBA" id="ARBA00009477"/>
    </source>
</evidence>
<evidence type="ECO:0000259" key="4">
    <source>
        <dbReference type="Pfam" id="PF25954"/>
    </source>
</evidence>
<evidence type="ECO:0000256" key="3">
    <source>
        <dbReference type="SAM" id="Phobius"/>
    </source>
</evidence>
<gene>
    <name evidence="7" type="ORF">WKV53_18480</name>
</gene>
<evidence type="ECO:0000256" key="2">
    <source>
        <dbReference type="SAM" id="Coils"/>
    </source>
</evidence>
<dbReference type="InterPro" id="IPR058792">
    <property type="entry name" value="Beta-barrel_RND_2"/>
</dbReference>
<dbReference type="SUPFAM" id="SSF111369">
    <property type="entry name" value="HlyD-like secretion proteins"/>
    <property type="match status" value="1"/>
</dbReference>
<comment type="similarity">
    <text evidence="1">Belongs to the membrane fusion protein (MFP) (TC 8.A.1) family.</text>
</comment>
<proteinExistence type="inferred from homology"/>
<keyword evidence="3" id="KW-1133">Transmembrane helix</keyword>
<dbReference type="PANTHER" id="PTHR30469:SF38">
    <property type="entry name" value="HLYD FAMILY SECRETION PROTEIN"/>
    <property type="match status" value="1"/>
</dbReference>